<sequence>MAYCDRCDRYFNSGGALGQHQQNSSAHHICDDCDRDFTIAAGLISHYVNSSAHHYCESCELDFDDEDDLEDHYEEDHCYCGPCGRFFSSEQALDSHNREKHRLYCKPCERTFQSQNSLDNHLRSSIHQSRRIKCPGRHCSASFVTEAGLVQHCESGACPSGVTRQAVNRAILAIDRGNIITNPSKLIGYSSSSVTKTWATDRSWNGDGFECFLCHKEFKKLSGLNMHLKGPAHEQDIYKCPPDWEGCRAEFKTLSGLMQHVESGCCGVKRFKKRLRNAVDEMTSTMRMLTF</sequence>
<name>A0ABP1CSG7_9APHY</name>
<dbReference type="InterPro" id="IPR013087">
    <property type="entry name" value="Znf_C2H2_type"/>
</dbReference>
<keyword evidence="3 5" id="KW-0863">Zinc-finger</keyword>
<evidence type="ECO:0000256" key="2">
    <source>
        <dbReference type="ARBA" id="ARBA00022737"/>
    </source>
</evidence>
<dbReference type="PANTHER" id="PTHR24409">
    <property type="entry name" value="ZINC FINGER PROTEIN 142"/>
    <property type="match status" value="1"/>
</dbReference>
<accession>A0ABP1CSG7</accession>
<keyword evidence="1" id="KW-0479">Metal-binding</keyword>
<gene>
    <name evidence="7" type="ORF">GFSPODELE1_LOCUS2241</name>
</gene>
<evidence type="ECO:0000259" key="6">
    <source>
        <dbReference type="PROSITE" id="PS50157"/>
    </source>
</evidence>
<evidence type="ECO:0000256" key="4">
    <source>
        <dbReference type="ARBA" id="ARBA00022833"/>
    </source>
</evidence>
<proteinExistence type="predicted"/>
<dbReference type="SMART" id="SM00355">
    <property type="entry name" value="ZnF_C2H2"/>
    <property type="match status" value="7"/>
</dbReference>
<feature type="domain" description="C2H2-type" evidence="6">
    <location>
        <begin position="103"/>
        <end position="132"/>
    </location>
</feature>
<dbReference type="Pfam" id="PF12874">
    <property type="entry name" value="zf-met"/>
    <property type="match status" value="1"/>
</dbReference>
<feature type="domain" description="C2H2-type" evidence="6">
    <location>
        <begin position="78"/>
        <end position="101"/>
    </location>
</feature>
<dbReference type="InterPro" id="IPR022755">
    <property type="entry name" value="Znf_C2H2_jaz"/>
</dbReference>
<dbReference type="PROSITE" id="PS00028">
    <property type="entry name" value="ZINC_FINGER_C2H2_1"/>
    <property type="match status" value="3"/>
</dbReference>
<dbReference type="PANTHER" id="PTHR24409:SF356">
    <property type="entry name" value="C2H2 FINGER DOMAIN TRANSCRIPTION FACTOR (EUROFUNG)"/>
    <property type="match status" value="1"/>
</dbReference>
<reference evidence="8" key="1">
    <citation type="submission" date="2024-04" db="EMBL/GenBank/DDBJ databases">
        <authorList>
            <person name="Shaw F."/>
            <person name="Minotto A."/>
        </authorList>
    </citation>
    <scope>NUCLEOTIDE SEQUENCE [LARGE SCALE GENOMIC DNA]</scope>
</reference>
<dbReference type="InterPro" id="IPR036236">
    <property type="entry name" value="Znf_C2H2_sf"/>
</dbReference>
<protein>
    <recommendedName>
        <fullName evidence="6">C2H2-type domain-containing protein</fullName>
    </recommendedName>
</protein>
<keyword evidence="4" id="KW-0862">Zinc</keyword>
<feature type="domain" description="C2H2-type" evidence="6">
    <location>
        <begin position="209"/>
        <end position="233"/>
    </location>
</feature>
<keyword evidence="8" id="KW-1185">Reference proteome</keyword>
<dbReference type="SUPFAM" id="SSF57667">
    <property type="entry name" value="beta-beta-alpha zinc fingers"/>
    <property type="match status" value="2"/>
</dbReference>
<evidence type="ECO:0000313" key="8">
    <source>
        <dbReference type="Proteomes" id="UP001497453"/>
    </source>
</evidence>
<dbReference type="Pfam" id="PF12171">
    <property type="entry name" value="zf-C2H2_jaz"/>
    <property type="match status" value="1"/>
</dbReference>
<dbReference type="EMBL" id="OZ037953">
    <property type="protein sequence ID" value="CAL1698641.1"/>
    <property type="molecule type" value="Genomic_DNA"/>
</dbReference>
<organism evidence="7 8">
    <name type="scientific">Somion occarium</name>
    <dbReference type="NCBI Taxonomy" id="3059160"/>
    <lineage>
        <taxon>Eukaryota</taxon>
        <taxon>Fungi</taxon>
        <taxon>Dikarya</taxon>
        <taxon>Basidiomycota</taxon>
        <taxon>Agaricomycotina</taxon>
        <taxon>Agaricomycetes</taxon>
        <taxon>Polyporales</taxon>
        <taxon>Cerrenaceae</taxon>
        <taxon>Somion</taxon>
    </lineage>
</organism>
<keyword evidence="2" id="KW-0677">Repeat</keyword>
<evidence type="ECO:0000313" key="7">
    <source>
        <dbReference type="EMBL" id="CAL1698641.1"/>
    </source>
</evidence>
<evidence type="ECO:0000256" key="5">
    <source>
        <dbReference type="PROSITE-ProRule" id="PRU00042"/>
    </source>
</evidence>
<dbReference type="PROSITE" id="PS50157">
    <property type="entry name" value="ZINC_FINGER_C2H2_2"/>
    <property type="match status" value="3"/>
</dbReference>
<evidence type="ECO:0000256" key="1">
    <source>
        <dbReference type="ARBA" id="ARBA00022723"/>
    </source>
</evidence>
<dbReference type="Pfam" id="PF13912">
    <property type="entry name" value="zf-C2H2_6"/>
    <property type="match status" value="1"/>
</dbReference>
<dbReference type="Proteomes" id="UP001497453">
    <property type="component" value="Chromosome 10"/>
</dbReference>
<dbReference type="Gene3D" id="3.30.160.60">
    <property type="entry name" value="Classic Zinc Finger"/>
    <property type="match status" value="3"/>
</dbReference>
<evidence type="ECO:0000256" key="3">
    <source>
        <dbReference type="ARBA" id="ARBA00022771"/>
    </source>
</evidence>